<proteinExistence type="predicted"/>
<keyword evidence="3" id="KW-1185">Reference proteome</keyword>
<dbReference type="Proteomes" id="UP001472677">
    <property type="component" value="Unassembled WGS sequence"/>
</dbReference>
<reference evidence="2 3" key="1">
    <citation type="journal article" date="2024" name="G3 (Bethesda)">
        <title>Genome assembly of Hibiscus sabdariffa L. provides insights into metabolisms of medicinal natural products.</title>
        <authorList>
            <person name="Kim T."/>
        </authorList>
    </citation>
    <scope>NUCLEOTIDE SEQUENCE [LARGE SCALE GENOMIC DNA]</scope>
    <source>
        <strain evidence="2">TK-2024</strain>
        <tissue evidence="2">Old leaves</tissue>
    </source>
</reference>
<accession>A0ABR2G830</accession>
<name>A0ABR2G830_9ROSI</name>
<evidence type="ECO:0000256" key="1">
    <source>
        <dbReference type="SAM" id="MobiDB-lite"/>
    </source>
</evidence>
<organism evidence="2 3">
    <name type="scientific">Hibiscus sabdariffa</name>
    <name type="common">roselle</name>
    <dbReference type="NCBI Taxonomy" id="183260"/>
    <lineage>
        <taxon>Eukaryota</taxon>
        <taxon>Viridiplantae</taxon>
        <taxon>Streptophyta</taxon>
        <taxon>Embryophyta</taxon>
        <taxon>Tracheophyta</taxon>
        <taxon>Spermatophyta</taxon>
        <taxon>Magnoliopsida</taxon>
        <taxon>eudicotyledons</taxon>
        <taxon>Gunneridae</taxon>
        <taxon>Pentapetalae</taxon>
        <taxon>rosids</taxon>
        <taxon>malvids</taxon>
        <taxon>Malvales</taxon>
        <taxon>Malvaceae</taxon>
        <taxon>Malvoideae</taxon>
        <taxon>Hibiscus</taxon>
    </lineage>
</organism>
<sequence length="69" mass="7824">METSKMKKLQEKRKAKHEGMVELVSTPVPGTSGQTSRKDHRNTQPSLRLQEIAQISNLICLSADRPHDR</sequence>
<feature type="region of interest" description="Disordered" evidence="1">
    <location>
        <begin position="1"/>
        <end position="46"/>
    </location>
</feature>
<gene>
    <name evidence="2" type="ORF">V6N12_065226</name>
</gene>
<comment type="caution">
    <text evidence="2">The sequence shown here is derived from an EMBL/GenBank/DDBJ whole genome shotgun (WGS) entry which is preliminary data.</text>
</comment>
<evidence type="ECO:0000313" key="3">
    <source>
        <dbReference type="Proteomes" id="UP001472677"/>
    </source>
</evidence>
<protein>
    <submittedName>
        <fullName evidence="2">Uncharacterized protein</fullName>
    </submittedName>
</protein>
<dbReference type="EMBL" id="JBBPBM010000002">
    <property type="protein sequence ID" value="KAK8596746.1"/>
    <property type="molecule type" value="Genomic_DNA"/>
</dbReference>
<evidence type="ECO:0000313" key="2">
    <source>
        <dbReference type="EMBL" id="KAK8596746.1"/>
    </source>
</evidence>